<proteinExistence type="predicted"/>
<gene>
    <name evidence="1" type="ORF">PR003_g16683</name>
</gene>
<keyword evidence="2" id="KW-1185">Reference proteome</keyword>
<reference evidence="1 2" key="1">
    <citation type="submission" date="2018-08" db="EMBL/GenBank/DDBJ databases">
        <title>Genomic investigation of the strawberry pathogen Phytophthora fragariae indicates pathogenicity is determined by transcriptional variation in three key races.</title>
        <authorList>
            <person name="Adams T.M."/>
            <person name="Armitage A.D."/>
            <person name="Sobczyk M.K."/>
            <person name="Bates H.J."/>
            <person name="Dunwell J.M."/>
            <person name="Nellist C.F."/>
            <person name="Harrison R.J."/>
        </authorList>
    </citation>
    <scope>NUCLEOTIDE SEQUENCE [LARGE SCALE GENOMIC DNA]</scope>
    <source>
        <strain evidence="1 2">SCRP333</strain>
    </source>
</reference>
<protein>
    <submittedName>
        <fullName evidence="1">Uncharacterized protein</fullName>
    </submittedName>
</protein>
<evidence type="ECO:0000313" key="2">
    <source>
        <dbReference type="Proteomes" id="UP000434957"/>
    </source>
</evidence>
<dbReference type="Proteomes" id="UP000434957">
    <property type="component" value="Unassembled WGS sequence"/>
</dbReference>
<dbReference type="EMBL" id="QXFT01001232">
    <property type="protein sequence ID" value="KAE9324656.1"/>
    <property type="molecule type" value="Genomic_DNA"/>
</dbReference>
<accession>A0A6A4EIK5</accession>
<comment type="caution">
    <text evidence="1">The sequence shown here is derived from an EMBL/GenBank/DDBJ whole genome shotgun (WGS) entry which is preliminary data.</text>
</comment>
<dbReference type="AlphaFoldDB" id="A0A6A4EIK5"/>
<organism evidence="1 2">
    <name type="scientific">Phytophthora rubi</name>
    <dbReference type="NCBI Taxonomy" id="129364"/>
    <lineage>
        <taxon>Eukaryota</taxon>
        <taxon>Sar</taxon>
        <taxon>Stramenopiles</taxon>
        <taxon>Oomycota</taxon>
        <taxon>Peronosporomycetes</taxon>
        <taxon>Peronosporales</taxon>
        <taxon>Peronosporaceae</taxon>
        <taxon>Phytophthora</taxon>
    </lineage>
</organism>
<name>A0A6A4EIK5_9STRA</name>
<sequence length="160" mass="17750">MRQRRYRNKEGSAKYNLKVKLRRLTEIYAGETGCNSVNKAEAIKMASPACVSCEMGKNVKAGFAGCGLIPPSKPRMDACIKNFKRNGTPVSTRLVSWLRTKAVVQKEVLVLPPFKNCTHKTATVARASTDQGGAECYCRAYQEAQEDRLIQEVPDYGEVT</sequence>
<evidence type="ECO:0000313" key="1">
    <source>
        <dbReference type="EMBL" id="KAE9324656.1"/>
    </source>
</evidence>